<feature type="transmembrane region" description="Helical" evidence="1">
    <location>
        <begin position="7"/>
        <end position="28"/>
    </location>
</feature>
<dbReference type="EMBL" id="PGUY01000021">
    <property type="protein sequence ID" value="PLT30434.1"/>
    <property type="molecule type" value="Genomic_DNA"/>
</dbReference>
<sequence length="132" mass="14703">MEHVKAIVIKFIMITVVLGIILSGIFGGEFSDTLLISAVLTVLAYVLGDLFIFRGTRNDTEYSKRNMIATISDMVLTFIVVWLMGNALFTDTEQTLLGALLSAIVVGAGEWFFHKYLASNVFHERHRHGSVH</sequence>
<reference evidence="2 3" key="1">
    <citation type="submission" date="2017-11" db="EMBL/GenBank/DDBJ databases">
        <title>Comparitive Functional Genomics of Dry Heat Resistant strains isolated from the Viking Spacecraft.</title>
        <authorList>
            <person name="Seuylemezian A."/>
            <person name="Cooper K."/>
            <person name="Vaishampayan P."/>
        </authorList>
    </citation>
    <scope>NUCLEOTIDE SEQUENCE [LARGE SCALE GENOMIC DNA]</scope>
    <source>
        <strain evidence="2 3">V1-29</strain>
    </source>
</reference>
<feature type="transmembrane region" description="Helical" evidence="1">
    <location>
        <begin position="95"/>
        <end position="113"/>
    </location>
</feature>
<organism evidence="2 3">
    <name type="scientific">Peribacillus deserti</name>
    <dbReference type="NCBI Taxonomy" id="673318"/>
    <lineage>
        <taxon>Bacteria</taxon>
        <taxon>Bacillati</taxon>
        <taxon>Bacillota</taxon>
        <taxon>Bacilli</taxon>
        <taxon>Bacillales</taxon>
        <taxon>Bacillaceae</taxon>
        <taxon>Peribacillus</taxon>
    </lineage>
</organism>
<keyword evidence="3" id="KW-1185">Reference proteome</keyword>
<dbReference type="RefSeq" id="WP_101640996.1">
    <property type="nucleotide sequence ID" value="NZ_PGUY01000021.1"/>
</dbReference>
<name>A0A2N5M7T7_9BACI</name>
<dbReference type="Pfam" id="PF10710">
    <property type="entry name" value="DUF2512"/>
    <property type="match status" value="1"/>
</dbReference>
<accession>A0A2N5M7T7</accession>
<evidence type="ECO:0008006" key="4">
    <source>
        <dbReference type="Google" id="ProtNLM"/>
    </source>
</evidence>
<protein>
    <recommendedName>
        <fullName evidence="4">DUF2512 domain-containing protein</fullName>
    </recommendedName>
</protein>
<dbReference type="InterPro" id="IPR019649">
    <property type="entry name" value="DUF2512"/>
</dbReference>
<evidence type="ECO:0000313" key="2">
    <source>
        <dbReference type="EMBL" id="PLT30434.1"/>
    </source>
</evidence>
<keyword evidence="1" id="KW-0812">Transmembrane</keyword>
<comment type="caution">
    <text evidence="2">The sequence shown here is derived from an EMBL/GenBank/DDBJ whole genome shotgun (WGS) entry which is preliminary data.</text>
</comment>
<gene>
    <name evidence="2" type="ORF">CUU66_07160</name>
</gene>
<proteinExistence type="predicted"/>
<feature type="transmembrane region" description="Helical" evidence="1">
    <location>
        <begin position="34"/>
        <end position="55"/>
    </location>
</feature>
<dbReference type="AlphaFoldDB" id="A0A2N5M7T7"/>
<evidence type="ECO:0000256" key="1">
    <source>
        <dbReference type="SAM" id="Phobius"/>
    </source>
</evidence>
<evidence type="ECO:0000313" key="3">
    <source>
        <dbReference type="Proteomes" id="UP000234748"/>
    </source>
</evidence>
<dbReference type="OrthoDB" id="2111682at2"/>
<keyword evidence="1" id="KW-0472">Membrane</keyword>
<keyword evidence="1" id="KW-1133">Transmembrane helix</keyword>
<feature type="transmembrane region" description="Helical" evidence="1">
    <location>
        <begin position="67"/>
        <end position="89"/>
    </location>
</feature>
<dbReference type="Proteomes" id="UP000234748">
    <property type="component" value="Unassembled WGS sequence"/>
</dbReference>